<dbReference type="EMBL" id="UINC01098576">
    <property type="protein sequence ID" value="SVC57203.1"/>
    <property type="molecule type" value="Genomic_DNA"/>
</dbReference>
<evidence type="ECO:0000313" key="1">
    <source>
        <dbReference type="EMBL" id="SVC57203.1"/>
    </source>
</evidence>
<accession>A0A382N7Q6</accession>
<reference evidence="1" key="1">
    <citation type="submission" date="2018-05" db="EMBL/GenBank/DDBJ databases">
        <authorList>
            <person name="Lanie J.A."/>
            <person name="Ng W.-L."/>
            <person name="Kazmierczak K.M."/>
            <person name="Andrzejewski T.M."/>
            <person name="Davidsen T.M."/>
            <person name="Wayne K.J."/>
            <person name="Tettelin H."/>
            <person name="Glass J.I."/>
            <person name="Rusch D."/>
            <person name="Podicherti R."/>
            <person name="Tsui H.-C.T."/>
            <person name="Winkler M.E."/>
        </authorList>
    </citation>
    <scope>NUCLEOTIDE SEQUENCE</scope>
</reference>
<proteinExistence type="predicted"/>
<dbReference type="SUPFAM" id="SSF51126">
    <property type="entry name" value="Pectin lyase-like"/>
    <property type="match status" value="1"/>
</dbReference>
<name>A0A382N7Q6_9ZZZZ</name>
<protein>
    <recommendedName>
        <fullName evidence="2">Right handed beta helix domain-containing protein</fullName>
    </recommendedName>
</protein>
<feature type="non-terminal residue" evidence="1">
    <location>
        <position position="1"/>
    </location>
</feature>
<sequence>QEANFVSPVEIGLPEEVNAAILHGTAETGDIGFLDYFLQIRGGTAATDYWGYAHTVVEEGNEDWTPQWPTQELFDFGIFDGPFECGDGCMEISADDGDLYEIISADTLADGTQAHEYALTSTDVTYKMSGTITAKGDLTIVGERNESTNRPPAIQSAVLADGSTVGTLFVLTGDESEGNFENLYLLAQATNGVASGVAIEVKGDETDLFVGNCVFDGFHTFAIAYNGQWDNFYIWGNVFRNLVHPNQWYIGEVLRNTWPGEAYTGEVWMEENLMIGVNGYAAAPVSKWYMESFNFNDNAVLFTFKNPFFIFNMTEGEMNGNVFYGNYAGGVDRTEDPWWDNLWYPDTSFGVIALQPLSPANAIMFDPDGDTS</sequence>
<organism evidence="1">
    <name type="scientific">marine metagenome</name>
    <dbReference type="NCBI Taxonomy" id="408172"/>
    <lineage>
        <taxon>unclassified sequences</taxon>
        <taxon>metagenomes</taxon>
        <taxon>ecological metagenomes</taxon>
    </lineage>
</organism>
<dbReference type="InterPro" id="IPR011050">
    <property type="entry name" value="Pectin_lyase_fold/virulence"/>
</dbReference>
<feature type="non-terminal residue" evidence="1">
    <location>
        <position position="372"/>
    </location>
</feature>
<gene>
    <name evidence="1" type="ORF">METZ01_LOCUS310057</name>
</gene>
<dbReference type="AlphaFoldDB" id="A0A382N7Q6"/>
<evidence type="ECO:0008006" key="2">
    <source>
        <dbReference type="Google" id="ProtNLM"/>
    </source>
</evidence>